<name>A0A292Q4U3_9PEZI</name>
<protein>
    <recommendedName>
        <fullName evidence="4 9">Carbonic anhydrase</fullName>
        <ecNumber evidence="4 9">4.2.1.1</ecNumber>
    </recommendedName>
</protein>
<dbReference type="CDD" id="cd03124">
    <property type="entry name" value="alpha_CA_prokaryotic_like"/>
    <property type="match status" value="1"/>
</dbReference>
<dbReference type="PANTHER" id="PTHR18952:SF265">
    <property type="entry name" value="CARBONIC ANHYDRASE"/>
    <property type="match status" value="1"/>
</dbReference>
<keyword evidence="5 9" id="KW-0479">Metal-binding</keyword>
<feature type="signal peptide" evidence="9">
    <location>
        <begin position="1"/>
        <end position="22"/>
    </location>
</feature>
<keyword evidence="7 9" id="KW-0456">Lyase</keyword>
<evidence type="ECO:0000256" key="9">
    <source>
        <dbReference type="RuleBase" id="RU367011"/>
    </source>
</evidence>
<dbReference type="Pfam" id="PF00194">
    <property type="entry name" value="Carb_anhydrase"/>
    <property type="match status" value="1"/>
</dbReference>
<sequence length="299" mass="33684">MRSPSATTTRLLLTSLLTLTHALPNTQNPLLLQPGTSSPNGPTTATTTWGYHYHSGPLSWHRLSPANALCKTGFRQSPINIHQGLKRPTGLKLRRGDYREYGILENEGQTVSIKPQEEDAKYGYQLYPGDSAPGGGGVGEGGGWALLDTMHFHTPSEHHLDDEHFVGELHAVFRTIDGQTTILSTLLDIDTTSSNHFLTTLHPWLPFVATPLTATFVQFDPSPILDRFYRAYRRERVYAYRGSLTTPPCTENVLWMVSQEPERISVEHYRRLKAITKFNARYPQNHPGYMNLLEWACEK</sequence>
<dbReference type="InterPro" id="IPR023561">
    <property type="entry name" value="Carbonic_anhydrase_a-class"/>
</dbReference>
<organism evidence="11 12">
    <name type="scientific">Tuber aestivum</name>
    <name type="common">summer truffle</name>
    <dbReference type="NCBI Taxonomy" id="59557"/>
    <lineage>
        <taxon>Eukaryota</taxon>
        <taxon>Fungi</taxon>
        <taxon>Dikarya</taxon>
        <taxon>Ascomycota</taxon>
        <taxon>Pezizomycotina</taxon>
        <taxon>Pezizomycetes</taxon>
        <taxon>Pezizales</taxon>
        <taxon>Tuberaceae</taxon>
        <taxon>Tuber</taxon>
    </lineage>
</organism>
<evidence type="ECO:0000256" key="8">
    <source>
        <dbReference type="ARBA" id="ARBA00048348"/>
    </source>
</evidence>
<keyword evidence="9" id="KW-0732">Signal</keyword>
<evidence type="ECO:0000256" key="7">
    <source>
        <dbReference type="ARBA" id="ARBA00023239"/>
    </source>
</evidence>
<reference evidence="11" key="1">
    <citation type="submission" date="2015-10" db="EMBL/GenBank/DDBJ databases">
        <authorList>
            <person name="Regsiter A."/>
            <person name="william w."/>
        </authorList>
    </citation>
    <scope>NUCLEOTIDE SEQUENCE</scope>
    <source>
        <strain evidence="11">Montdore</strain>
    </source>
</reference>
<accession>A0A292Q4U3</accession>
<comment type="similarity">
    <text evidence="3 9">Belongs to the alpha-carbonic anhydrase family.</text>
</comment>
<dbReference type="Gene3D" id="3.10.200.10">
    <property type="entry name" value="Alpha carbonic anhydrase"/>
    <property type="match status" value="1"/>
</dbReference>
<evidence type="ECO:0000256" key="5">
    <source>
        <dbReference type="ARBA" id="ARBA00022723"/>
    </source>
</evidence>
<keyword evidence="12" id="KW-1185">Reference proteome</keyword>
<dbReference type="PANTHER" id="PTHR18952">
    <property type="entry name" value="CARBONIC ANHYDRASE"/>
    <property type="match status" value="1"/>
</dbReference>
<comment type="catalytic activity">
    <reaction evidence="8 9">
        <text>hydrogencarbonate + H(+) = CO2 + H2O</text>
        <dbReference type="Rhea" id="RHEA:10748"/>
        <dbReference type="ChEBI" id="CHEBI:15377"/>
        <dbReference type="ChEBI" id="CHEBI:15378"/>
        <dbReference type="ChEBI" id="CHEBI:16526"/>
        <dbReference type="ChEBI" id="CHEBI:17544"/>
        <dbReference type="EC" id="4.2.1.1"/>
    </reaction>
</comment>
<dbReference type="InterPro" id="IPR018338">
    <property type="entry name" value="Carbonic_anhydrase_a-class_CS"/>
</dbReference>
<comment type="function">
    <text evidence="2 9">Reversible hydration of carbon dioxide.</text>
</comment>
<dbReference type="EC" id="4.2.1.1" evidence="4 9"/>
<keyword evidence="6 9" id="KW-0862">Zinc</keyword>
<dbReference type="InterPro" id="IPR001148">
    <property type="entry name" value="CA_dom"/>
</dbReference>
<dbReference type="PROSITE" id="PS51144">
    <property type="entry name" value="ALPHA_CA_2"/>
    <property type="match status" value="1"/>
</dbReference>
<evidence type="ECO:0000256" key="2">
    <source>
        <dbReference type="ARBA" id="ARBA00002904"/>
    </source>
</evidence>
<dbReference type="Proteomes" id="UP001412239">
    <property type="component" value="Unassembled WGS sequence"/>
</dbReference>
<dbReference type="AlphaFoldDB" id="A0A292Q4U3"/>
<feature type="chain" id="PRO_5025091460" description="Carbonic anhydrase" evidence="9">
    <location>
        <begin position="23"/>
        <end position="299"/>
    </location>
</feature>
<dbReference type="InterPro" id="IPR041891">
    <property type="entry name" value="Alpha_CA_prokaryot-like"/>
</dbReference>
<evidence type="ECO:0000256" key="6">
    <source>
        <dbReference type="ARBA" id="ARBA00022833"/>
    </source>
</evidence>
<dbReference type="InterPro" id="IPR036398">
    <property type="entry name" value="CA_dom_sf"/>
</dbReference>
<evidence type="ECO:0000313" key="12">
    <source>
        <dbReference type="Proteomes" id="UP001412239"/>
    </source>
</evidence>
<feature type="domain" description="Alpha-carbonic anhydrase" evidence="10">
    <location>
        <begin position="47"/>
        <end position="299"/>
    </location>
</feature>
<evidence type="ECO:0000256" key="3">
    <source>
        <dbReference type="ARBA" id="ARBA00010718"/>
    </source>
</evidence>
<evidence type="ECO:0000259" key="10">
    <source>
        <dbReference type="PROSITE" id="PS51144"/>
    </source>
</evidence>
<evidence type="ECO:0000313" key="11">
    <source>
        <dbReference type="EMBL" id="CUS13995.1"/>
    </source>
</evidence>
<evidence type="ECO:0000256" key="1">
    <source>
        <dbReference type="ARBA" id="ARBA00001947"/>
    </source>
</evidence>
<dbReference type="PROSITE" id="PS00162">
    <property type="entry name" value="ALPHA_CA_1"/>
    <property type="match status" value="1"/>
</dbReference>
<gene>
    <name evidence="11" type="ORF">GSTUAT00001930001</name>
</gene>
<dbReference type="GO" id="GO:0008270">
    <property type="term" value="F:zinc ion binding"/>
    <property type="evidence" value="ECO:0007669"/>
    <property type="project" value="UniProtKB-UniRule"/>
</dbReference>
<comment type="cofactor">
    <cofactor evidence="1 9">
        <name>Zn(2+)</name>
        <dbReference type="ChEBI" id="CHEBI:29105"/>
    </cofactor>
</comment>
<dbReference type="GO" id="GO:0004089">
    <property type="term" value="F:carbonate dehydratase activity"/>
    <property type="evidence" value="ECO:0007669"/>
    <property type="project" value="UniProtKB-UniRule"/>
</dbReference>
<evidence type="ECO:0000256" key="4">
    <source>
        <dbReference type="ARBA" id="ARBA00012925"/>
    </source>
</evidence>
<dbReference type="SMART" id="SM01057">
    <property type="entry name" value="Carb_anhydrase"/>
    <property type="match status" value="1"/>
</dbReference>
<dbReference type="SUPFAM" id="SSF51069">
    <property type="entry name" value="Carbonic anhydrase"/>
    <property type="match status" value="1"/>
</dbReference>
<dbReference type="EMBL" id="LN890964">
    <property type="protein sequence ID" value="CUS13995.1"/>
    <property type="molecule type" value="Genomic_DNA"/>
</dbReference>
<proteinExistence type="inferred from homology"/>